<organism evidence="3 4">
    <name type="scientific">Heterodermia speciosa</name>
    <dbReference type="NCBI Taxonomy" id="116794"/>
    <lineage>
        <taxon>Eukaryota</taxon>
        <taxon>Fungi</taxon>
        <taxon>Dikarya</taxon>
        <taxon>Ascomycota</taxon>
        <taxon>Pezizomycotina</taxon>
        <taxon>Lecanoromycetes</taxon>
        <taxon>OSLEUM clade</taxon>
        <taxon>Lecanoromycetidae</taxon>
        <taxon>Caliciales</taxon>
        <taxon>Physciaceae</taxon>
        <taxon>Heterodermia</taxon>
    </lineage>
</organism>
<proteinExistence type="predicted"/>
<evidence type="ECO:0000313" key="3">
    <source>
        <dbReference type="EMBL" id="CAF9903346.1"/>
    </source>
</evidence>
<gene>
    <name evidence="3" type="ORF">HETSPECPRED_000225</name>
</gene>
<dbReference type="FunFam" id="3.60.21.10:FF:000054">
    <property type="entry name" value="DCR2p Phosphoesterase"/>
    <property type="match status" value="1"/>
</dbReference>
<evidence type="ECO:0000259" key="2">
    <source>
        <dbReference type="Pfam" id="PF00149"/>
    </source>
</evidence>
<dbReference type="OrthoDB" id="783096at2759"/>
<dbReference type="GO" id="GO:0005737">
    <property type="term" value="C:cytoplasm"/>
    <property type="evidence" value="ECO:0007669"/>
    <property type="project" value="TreeGrafter"/>
</dbReference>
<keyword evidence="1" id="KW-0812">Transmembrane</keyword>
<keyword evidence="1" id="KW-0472">Membrane</keyword>
<evidence type="ECO:0000313" key="4">
    <source>
        <dbReference type="Proteomes" id="UP000664521"/>
    </source>
</evidence>
<dbReference type="InterPro" id="IPR004843">
    <property type="entry name" value="Calcineurin-like_PHP"/>
</dbReference>
<dbReference type="Pfam" id="PF00149">
    <property type="entry name" value="Metallophos"/>
    <property type="match status" value="1"/>
</dbReference>
<dbReference type="InterPro" id="IPR029052">
    <property type="entry name" value="Metallo-depent_PP-like"/>
</dbReference>
<keyword evidence="4" id="KW-1185">Reference proteome</keyword>
<dbReference type="AlphaFoldDB" id="A0A8H3EAM2"/>
<dbReference type="GO" id="GO:0004721">
    <property type="term" value="F:phosphoprotein phosphatase activity"/>
    <property type="evidence" value="ECO:0007669"/>
    <property type="project" value="TreeGrafter"/>
</dbReference>
<dbReference type="SUPFAM" id="SSF56300">
    <property type="entry name" value="Metallo-dependent phosphatases"/>
    <property type="match status" value="1"/>
</dbReference>
<feature type="domain" description="Calcineurin-like phosphoesterase" evidence="2">
    <location>
        <begin position="217"/>
        <end position="470"/>
    </location>
</feature>
<sequence length="567" mass="63327">MTRRIVRTSIQLGILTFIVLLLLFFLDNRFRVLPDAIHNALPAHHPGLVITDITLVTCSALNILSNCKLDAAKWHRVDKDLYLSSAWVSHAYIHIQRKRESELTDEDKVIIDVRISRLDPVTSEKDQGHERWEQRPGGIWLKRTSKRHASDSLKAITAVDVLFGADAVEARPSWELKHQPIFLPSPGDRPEAHLSLRRGPAAKVEKPTLRVRKDGKFKILQVADLHLSTGLGICRDAEPPTMHSAKCDADSRTLEFVGSVLDSEKPDLVVLSGDQVNGETAPDAQSAVFKYAELLISRSIPFATIFGNHDDEGSLTRMAMMQLSESLPYSLGVPGPNSVDGVGNYYLEVLSHKPAQHSSALTLYFLDTHGYSPDERNFRGYDWLKKSQVDWFRATSEELKKSTLHNHASHVRMDMAFIHIPLPEYRNAADIVEASGKILESPTAPGFNSGFKQALVDEGVLAVSCGHDHVNDYCALAHSETEKVGDEPKPELWMCYAGGSGFGGYAGYEDPDNSNKGFRRRVRVYEFDMNEARISTWKRVEWGPNKGDTEKRVDEMIIADRGKVVAA</sequence>
<dbReference type="Proteomes" id="UP000664521">
    <property type="component" value="Unassembled WGS sequence"/>
</dbReference>
<reference evidence="3" key="1">
    <citation type="submission" date="2021-03" db="EMBL/GenBank/DDBJ databases">
        <authorList>
            <person name="Tagirdzhanova G."/>
        </authorList>
    </citation>
    <scope>NUCLEOTIDE SEQUENCE</scope>
</reference>
<dbReference type="CDD" id="cd07383">
    <property type="entry name" value="MPP_Dcr2"/>
    <property type="match status" value="1"/>
</dbReference>
<feature type="transmembrane region" description="Helical" evidence="1">
    <location>
        <begin position="9"/>
        <end position="26"/>
    </location>
</feature>
<dbReference type="PANTHER" id="PTHR32440:SF0">
    <property type="entry name" value="PHOSPHATASE DCR2-RELATED"/>
    <property type="match status" value="1"/>
</dbReference>
<keyword evidence="1" id="KW-1133">Transmembrane helix</keyword>
<dbReference type="EMBL" id="CAJPDS010000001">
    <property type="protein sequence ID" value="CAF9903346.1"/>
    <property type="molecule type" value="Genomic_DNA"/>
</dbReference>
<name>A0A8H3EAM2_9LECA</name>
<dbReference type="PANTHER" id="PTHR32440">
    <property type="entry name" value="PHOSPHATASE DCR2-RELATED-RELATED"/>
    <property type="match status" value="1"/>
</dbReference>
<evidence type="ECO:0000256" key="1">
    <source>
        <dbReference type="SAM" id="Phobius"/>
    </source>
</evidence>
<comment type="caution">
    <text evidence="3">The sequence shown here is derived from an EMBL/GenBank/DDBJ whole genome shotgun (WGS) entry which is preliminary data.</text>
</comment>
<accession>A0A8H3EAM2</accession>
<dbReference type="Gene3D" id="3.60.21.10">
    <property type="match status" value="1"/>
</dbReference>
<protein>
    <recommendedName>
        <fullName evidence="2">Calcineurin-like phosphoesterase domain-containing protein</fullName>
    </recommendedName>
</protein>